<dbReference type="VEuPathDB" id="CryptoDB:Vbra_2648"/>
<evidence type="ECO:0000313" key="2">
    <source>
        <dbReference type="Proteomes" id="UP000041254"/>
    </source>
</evidence>
<dbReference type="InParanoid" id="A0A0G4G4M1"/>
<keyword evidence="2" id="KW-1185">Reference proteome</keyword>
<evidence type="ECO:0000313" key="1">
    <source>
        <dbReference type="EMBL" id="CEM23356.1"/>
    </source>
</evidence>
<accession>A0A0G4G4M1</accession>
<gene>
    <name evidence="1" type="ORF">Vbra_2648</name>
</gene>
<sequence>MCFQVPRDLSADCPWIHTDTWEAVSPVELSPDGSSTASIKDGSLTLDRATQLIDTGADDTSGLFRAIALALTQGRYDVAHMLLDDPNLDIKAAHHLLWRVADDARDGSVSSAEKLGMAKRLRALGAADQNPYVPIWQFCSRPLAHPSHHLELIAYLFHKAGGIGPFSIMRLDLGARMASCGCSCATGRPSTRIRVATPRSAAGGIP</sequence>
<dbReference type="Proteomes" id="UP000041254">
    <property type="component" value="Unassembled WGS sequence"/>
</dbReference>
<dbReference type="EMBL" id="CDMY01000565">
    <property type="protein sequence ID" value="CEM23356.1"/>
    <property type="molecule type" value="Genomic_DNA"/>
</dbReference>
<dbReference type="PhylomeDB" id="A0A0G4G4M1"/>
<dbReference type="OrthoDB" id="1577640at2759"/>
<name>A0A0G4G4M1_VITBC</name>
<dbReference type="AlphaFoldDB" id="A0A0G4G4M1"/>
<proteinExistence type="predicted"/>
<reference evidence="1 2" key="1">
    <citation type="submission" date="2014-11" db="EMBL/GenBank/DDBJ databases">
        <authorList>
            <person name="Zhu J."/>
            <person name="Qi W."/>
            <person name="Song R."/>
        </authorList>
    </citation>
    <scope>NUCLEOTIDE SEQUENCE [LARGE SCALE GENOMIC DNA]</scope>
</reference>
<organism evidence="1 2">
    <name type="scientific">Vitrella brassicaformis (strain CCMP3155)</name>
    <dbReference type="NCBI Taxonomy" id="1169540"/>
    <lineage>
        <taxon>Eukaryota</taxon>
        <taxon>Sar</taxon>
        <taxon>Alveolata</taxon>
        <taxon>Colpodellida</taxon>
        <taxon>Vitrellaceae</taxon>
        <taxon>Vitrella</taxon>
    </lineage>
</organism>
<protein>
    <submittedName>
        <fullName evidence="1">Uncharacterized protein</fullName>
    </submittedName>
</protein>